<dbReference type="SUPFAM" id="SSF56300">
    <property type="entry name" value="Metallo-dependent phosphatases"/>
    <property type="match status" value="1"/>
</dbReference>
<gene>
    <name evidence="1" type="ORF">NSU_3557</name>
</gene>
<keyword evidence="2" id="KW-1185">Reference proteome</keyword>
<proteinExistence type="predicted"/>
<dbReference type="InterPro" id="IPR029052">
    <property type="entry name" value="Metallo-depent_PP-like"/>
</dbReference>
<comment type="caution">
    <text evidence="1">The sequence shown here is derived from an EMBL/GenBank/DDBJ whole genome shotgun (WGS) entry which is preliminary data.</text>
</comment>
<reference evidence="1 2" key="1">
    <citation type="journal article" date="2012" name="J. Bacteriol.">
        <title>Genome sequence of benzo(a)pyrene-degrading bacterium Novosphingobium pentaromativorans US6-1.</title>
        <authorList>
            <person name="Luo Y.R."/>
            <person name="Kang S.G."/>
            <person name="Kim S.J."/>
            <person name="Kim M.R."/>
            <person name="Li N."/>
            <person name="Lee J.H."/>
            <person name="Kwon K.K."/>
        </authorList>
    </citation>
    <scope>NUCLEOTIDE SEQUENCE [LARGE SCALE GENOMIC DNA]</scope>
    <source>
        <strain evidence="1 2">US6-1</strain>
    </source>
</reference>
<evidence type="ECO:0008006" key="3">
    <source>
        <dbReference type="Google" id="ProtNLM"/>
    </source>
</evidence>
<dbReference type="EMBL" id="AGFM01000057">
    <property type="protein sequence ID" value="EHJ59481.1"/>
    <property type="molecule type" value="Genomic_DNA"/>
</dbReference>
<name>G6EGT6_9SPHN</name>
<dbReference type="Gene3D" id="3.60.21.10">
    <property type="match status" value="1"/>
</dbReference>
<dbReference type="PATRIC" id="fig|1088721.3.peg.3508"/>
<protein>
    <recommendedName>
        <fullName evidence="3">Calcineurin-like phosphoesterase domain-containing protein</fullName>
    </recommendedName>
</protein>
<dbReference type="KEGG" id="npn:JI59_21225"/>
<dbReference type="OrthoDB" id="9794568at2"/>
<evidence type="ECO:0000313" key="2">
    <source>
        <dbReference type="Proteomes" id="UP000004030"/>
    </source>
</evidence>
<accession>G6EGT6</accession>
<dbReference type="Proteomes" id="UP000004030">
    <property type="component" value="Unassembled WGS sequence"/>
</dbReference>
<sequence>MQALLADIEADTVAVAVLHHHLHPYPDYGESNETAEHWVDSSTIRDAGLVERFLERNGFDIVLHGHKHKAQLRETLVRDRGSNATNRLIVCGAGSSSVRSKELEHSVPNQYQVIELLSPKRNPQAAFLRLDWRELAVSAEAEWITAWSCLVDG</sequence>
<organism evidence="1 2">
    <name type="scientific">Novosphingobium pentaromativorans US6-1</name>
    <dbReference type="NCBI Taxonomy" id="1088721"/>
    <lineage>
        <taxon>Bacteria</taxon>
        <taxon>Pseudomonadati</taxon>
        <taxon>Pseudomonadota</taxon>
        <taxon>Alphaproteobacteria</taxon>
        <taxon>Sphingomonadales</taxon>
        <taxon>Sphingomonadaceae</taxon>
        <taxon>Novosphingobium</taxon>
    </lineage>
</organism>
<evidence type="ECO:0000313" key="1">
    <source>
        <dbReference type="EMBL" id="EHJ59481.1"/>
    </source>
</evidence>
<dbReference type="RefSeq" id="WP_007014465.1">
    <property type="nucleotide sequence ID" value="NZ_AGFM01000057.1"/>
</dbReference>
<dbReference type="AlphaFoldDB" id="G6EGT6"/>